<evidence type="ECO:0000313" key="1">
    <source>
        <dbReference type="EMBL" id="CAI3995242.1"/>
    </source>
</evidence>
<organism evidence="1">
    <name type="scientific">Cladocopium goreaui</name>
    <dbReference type="NCBI Taxonomy" id="2562237"/>
    <lineage>
        <taxon>Eukaryota</taxon>
        <taxon>Sar</taxon>
        <taxon>Alveolata</taxon>
        <taxon>Dinophyceae</taxon>
        <taxon>Suessiales</taxon>
        <taxon>Symbiodiniaceae</taxon>
        <taxon>Cladocopium</taxon>
    </lineage>
</organism>
<sequence>ETSDLKGPIPRLEAMLKVEGDPEGDLVEEANEYAKENFRLKDEVNEMTAKIAPLQSDMNLDKYKSELQAEKKSNLVALNEKDKKIWQANKDQNDKCEAVRGIRLRDLTIAKWMMRATKRWKKWPCFCGEVGVEAKAVRPPVPPELHLLSQTERHPLGVRLQEHQRLQWPTFLRIERICTG</sequence>
<reference evidence="1" key="1">
    <citation type="submission" date="2022-10" db="EMBL/GenBank/DDBJ databases">
        <authorList>
            <person name="Chen Y."/>
            <person name="Dougan E. K."/>
            <person name="Chan C."/>
            <person name="Rhodes N."/>
            <person name="Thang M."/>
        </authorList>
    </citation>
    <scope>NUCLEOTIDE SEQUENCE</scope>
</reference>
<dbReference type="EMBL" id="CAMXCT010002050">
    <property type="protein sequence ID" value="CAI3995242.1"/>
    <property type="molecule type" value="Genomic_DNA"/>
</dbReference>
<gene>
    <name evidence="1" type="ORF">C1SCF055_LOCUS21829</name>
</gene>
<accession>A0A9P1G2Q1</accession>
<evidence type="ECO:0000313" key="3">
    <source>
        <dbReference type="Proteomes" id="UP001152797"/>
    </source>
</evidence>
<reference evidence="2 3" key="2">
    <citation type="submission" date="2024-05" db="EMBL/GenBank/DDBJ databases">
        <authorList>
            <person name="Chen Y."/>
            <person name="Shah S."/>
            <person name="Dougan E. K."/>
            <person name="Thang M."/>
            <person name="Chan C."/>
        </authorList>
    </citation>
    <scope>NUCLEOTIDE SEQUENCE [LARGE SCALE GENOMIC DNA]</scope>
</reference>
<dbReference type="Proteomes" id="UP001152797">
    <property type="component" value="Unassembled WGS sequence"/>
</dbReference>
<keyword evidence="3" id="KW-1185">Reference proteome</keyword>
<dbReference type="EMBL" id="CAMXCT030002050">
    <property type="protein sequence ID" value="CAL4782554.1"/>
    <property type="molecule type" value="Genomic_DNA"/>
</dbReference>
<feature type="non-terminal residue" evidence="1">
    <location>
        <position position="1"/>
    </location>
</feature>
<dbReference type="AlphaFoldDB" id="A0A9P1G2Q1"/>
<proteinExistence type="predicted"/>
<dbReference type="EMBL" id="CAMXCT020002050">
    <property type="protein sequence ID" value="CAL1148617.1"/>
    <property type="molecule type" value="Genomic_DNA"/>
</dbReference>
<comment type="caution">
    <text evidence="1">The sequence shown here is derived from an EMBL/GenBank/DDBJ whole genome shotgun (WGS) entry which is preliminary data.</text>
</comment>
<protein>
    <submittedName>
        <fullName evidence="1">Uncharacterized protein</fullName>
    </submittedName>
</protein>
<name>A0A9P1G2Q1_9DINO</name>
<evidence type="ECO:0000313" key="2">
    <source>
        <dbReference type="EMBL" id="CAL4782554.1"/>
    </source>
</evidence>